<gene>
    <name evidence="2" type="ORF">TWF730_009187</name>
</gene>
<dbReference type="EMBL" id="JAVHNS010000006">
    <property type="protein sequence ID" value="KAK6352358.1"/>
    <property type="molecule type" value="Genomic_DNA"/>
</dbReference>
<keyword evidence="3" id="KW-1185">Reference proteome</keyword>
<dbReference type="AlphaFoldDB" id="A0AAV9UZ14"/>
<proteinExistence type="predicted"/>
<accession>A0AAV9UZ14</accession>
<reference evidence="2 3" key="1">
    <citation type="submission" date="2019-10" db="EMBL/GenBank/DDBJ databases">
        <authorList>
            <person name="Palmer J.M."/>
        </authorList>
    </citation>
    <scope>NUCLEOTIDE SEQUENCE [LARGE SCALE GENOMIC DNA]</scope>
    <source>
        <strain evidence="2 3">TWF730</strain>
    </source>
</reference>
<comment type="caution">
    <text evidence="2">The sequence shown here is derived from an EMBL/GenBank/DDBJ whole genome shotgun (WGS) entry which is preliminary data.</text>
</comment>
<sequence length="418" mass="46353">MEFHSSTLPVHSPPGNLDDLTPENRKLWSDLKISKWMEDEINATGENAEGPCGQPRTKLSQFFDGTITPFEAGQDGATVTWTAFPGIIQRKYAGNDELRWAIADYSRMVQDEYCEWSVARDQDNKIQSVTFTCEGPEYWQFIADYQDGVDGKTITDLYNKLMPGNDIEKKDLYIKDEKTGETVYNPLNFFNITSTTGYIAHLTHPANSLSAEVDIAAQATVRRIDKDGHPITDSSKLINCSKYGQPLRNSDPSIGSAINNLANGGNAISLKDPVALYMNSWDPSIKNVTLDEVPITQIPGLITFTRGQMPEGLRFTIQIPEGYKSPDGTPRTVSDIWDDNTSQSISYGAQFTDYLNMSVSAVVIGNYPLGGLERCPCEVAKEKKAADDGKNLHKIVKGTPPRGPGPIKPGFRKHRYQI</sequence>
<feature type="region of interest" description="Disordered" evidence="1">
    <location>
        <begin position="1"/>
        <end position="22"/>
    </location>
</feature>
<dbReference type="Proteomes" id="UP001373714">
    <property type="component" value="Unassembled WGS sequence"/>
</dbReference>
<protein>
    <submittedName>
        <fullName evidence="2">Uncharacterized protein</fullName>
    </submittedName>
</protein>
<organism evidence="2 3">
    <name type="scientific">Orbilia blumenaviensis</name>
    <dbReference type="NCBI Taxonomy" id="1796055"/>
    <lineage>
        <taxon>Eukaryota</taxon>
        <taxon>Fungi</taxon>
        <taxon>Dikarya</taxon>
        <taxon>Ascomycota</taxon>
        <taxon>Pezizomycotina</taxon>
        <taxon>Orbiliomycetes</taxon>
        <taxon>Orbiliales</taxon>
        <taxon>Orbiliaceae</taxon>
        <taxon>Orbilia</taxon>
    </lineage>
</organism>
<evidence type="ECO:0000256" key="1">
    <source>
        <dbReference type="SAM" id="MobiDB-lite"/>
    </source>
</evidence>
<evidence type="ECO:0000313" key="3">
    <source>
        <dbReference type="Proteomes" id="UP001373714"/>
    </source>
</evidence>
<name>A0AAV9UZ14_9PEZI</name>
<evidence type="ECO:0000313" key="2">
    <source>
        <dbReference type="EMBL" id="KAK6352358.1"/>
    </source>
</evidence>